<dbReference type="AlphaFoldDB" id="A0A663MZ17"/>
<sequence>MPKITHVQDVVLNVLVEQPPSLLQQGDQKASLSIPPALTALSNKLKEELKITVTIVHRLCPLNPFASHSTATLNITAHSCCRGRAGYSFHGRK</sequence>
<evidence type="ECO:0000313" key="1">
    <source>
        <dbReference type="Ensembl" id="ENSACUP00000017820.1"/>
    </source>
</evidence>
<reference evidence="1" key="2">
    <citation type="submission" date="2025-09" db="UniProtKB">
        <authorList>
            <consortium name="Ensembl"/>
        </authorList>
    </citation>
    <scope>IDENTIFICATION</scope>
</reference>
<organism evidence="1 2">
    <name type="scientific">Athene cunicularia</name>
    <name type="common">Burrowing owl</name>
    <name type="synonym">Speotyto cunicularia</name>
    <dbReference type="NCBI Taxonomy" id="194338"/>
    <lineage>
        <taxon>Eukaryota</taxon>
        <taxon>Metazoa</taxon>
        <taxon>Chordata</taxon>
        <taxon>Craniata</taxon>
        <taxon>Vertebrata</taxon>
        <taxon>Euteleostomi</taxon>
        <taxon>Archelosauria</taxon>
        <taxon>Archosauria</taxon>
        <taxon>Dinosauria</taxon>
        <taxon>Saurischia</taxon>
        <taxon>Theropoda</taxon>
        <taxon>Coelurosauria</taxon>
        <taxon>Aves</taxon>
        <taxon>Neognathae</taxon>
        <taxon>Neoaves</taxon>
        <taxon>Telluraves</taxon>
        <taxon>Strigiformes</taxon>
        <taxon>Strigidae</taxon>
        <taxon>Athene</taxon>
    </lineage>
</organism>
<evidence type="ECO:0000313" key="2">
    <source>
        <dbReference type="Proteomes" id="UP000472269"/>
    </source>
</evidence>
<dbReference type="Proteomes" id="UP000472269">
    <property type="component" value="Unplaced"/>
</dbReference>
<protein>
    <submittedName>
        <fullName evidence="1">Uncharacterized protein</fullName>
    </submittedName>
</protein>
<name>A0A663MZ17_ATHCN</name>
<accession>A0A663MZ17</accession>
<proteinExistence type="predicted"/>
<keyword evidence="2" id="KW-1185">Reference proteome</keyword>
<reference evidence="1" key="1">
    <citation type="submission" date="2025-08" db="UniProtKB">
        <authorList>
            <consortium name="Ensembl"/>
        </authorList>
    </citation>
    <scope>IDENTIFICATION</scope>
</reference>
<dbReference type="Ensembl" id="ENSACUT00000019013.1">
    <property type="protein sequence ID" value="ENSACUP00000017820.1"/>
    <property type="gene ID" value="ENSACUG00000011969.1"/>
</dbReference>